<reference evidence="3" key="2">
    <citation type="submission" date="2020-08" db="EMBL/GenBank/DDBJ databases">
        <authorList>
            <person name="Kikuchi T."/>
        </authorList>
    </citation>
    <scope>NUCLEOTIDE SEQUENCE</scope>
    <source>
        <strain evidence="2">Ka4C1</strain>
    </source>
</reference>
<dbReference type="InterPro" id="IPR002921">
    <property type="entry name" value="Fungal_lipase-type"/>
</dbReference>
<organism evidence="4 6">
    <name type="scientific">Bursaphelenchus xylophilus</name>
    <name type="common">Pinewood nematode worm</name>
    <name type="synonym">Aphelenchoides xylophilus</name>
    <dbReference type="NCBI Taxonomy" id="6326"/>
    <lineage>
        <taxon>Eukaryota</taxon>
        <taxon>Metazoa</taxon>
        <taxon>Ecdysozoa</taxon>
        <taxon>Nematoda</taxon>
        <taxon>Chromadorea</taxon>
        <taxon>Rhabditida</taxon>
        <taxon>Tylenchina</taxon>
        <taxon>Tylenchomorpha</taxon>
        <taxon>Aphelenchoidea</taxon>
        <taxon>Aphelenchoididae</taxon>
        <taxon>Bursaphelenchus</taxon>
    </lineage>
</organism>
<evidence type="ECO:0000313" key="5">
    <source>
        <dbReference type="Proteomes" id="UP000659654"/>
    </source>
</evidence>
<dbReference type="InterPro" id="IPR029058">
    <property type="entry name" value="AB_hydrolase_fold"/>
</dbReference>
<evidence type="ECO:0000259" key="1">
    <source>
        <dbReference type="Pfam" id="PF01764"/>
    </source>
</evidence>
<evidence type="ECO:0000313" key="4">
    <source>
        <dbReference type="Proteomes" id="UP000095284"/>
    </source>
</evidence>
<dbReference type="Proteomes" id="UP000659654">
    <property type="component" value="Unassembled WGS sequence"/>
</dbReference>
<feature type="domain" description="Fungal lipase-type" evidence="1">
    <location>
        <begin position="84"/>
        <end position="218"/>
    </location>
</feature>
<dbReference type="EMBL" id="CAJFDI010000005">
    <property type="protein sequence ID" value="CAD5230206.1"/>
    <property type="molecule type" value="Genomic_DNA"/>
</dbReference>
<name>A0A1I7S8J0_BURXY</name>
<dbReference type="OrthoDB" id="5821984at2759"/>
<dbReference type="SMR" id="A0A1I7S8J0"/>
<dbReference type="Proteomes" id="UP000095284">
    <property type="component" value="Unplaced"/>
</dbReference>
<proteinExistence type="predicted"/>
<keyword evidence="5" id="KW-1185">Reference proteome</keyword>
<dbReference type="CDD" id="cd00519">
    <property type="entry name" value="Lipase_3"/>
    <property type="match status" value="1"/>
</dbReference>
<dbReference type="eggNOG" id="KOG4569">
    <property type="taxonomic scope" value="Eukaryota"/>
</dbReference>
<dbReference type="PANTHER" id="PTHR45908">
    <property type="entry name" value="PROTEIN CBG11750-RELATED"/>
    <property type="match status" value="1"/>
</dbReference>
<dbReference type="GO" id="GO:0006629">
    <property type="term" value="P:lipid metabolic process"/>
    <property type="evidence" value="ECO:0007669"/>
    <property type="project" value="InterPro"/>
</dbReference>
<dbReference type="Gene3D" id="3.40.50.1820">
    <property type="entry name" value="alpha/beta hydrolase"/>
    <property type="match status" value="1"/>
</dbReference>
<dbReference type="Proteomes" id="UP000582659">
    <property type="component" value="Unassembled WGS sequence"/>
</dbReference>
<sequence>MFLLLFLLLIPCEAAKYSEYDDGFARKLLVLAASAYSPTPENCLQNRFANTELIQKFDVKCDLTENNTCSGYIALIHEERAIALVFRGTTSKDQLQLEGVSGFFERGYFEELGRVNRYFHNGFEAIWNSGMEAKFNEISRNYPGYDLWITGHSLGGALASLASAHLVSTRGYNAENSAHYSFGQPRVGDEKYAEEHSKLIPWYYRVTHARDVVVDLFPLSLGYRHHVNEVWYDNAMLPGASYRVCRKNFDWKCIKLPIPLPNMLDHRYYFNVKITKYGKGGCEKPIAM</sequence>
<dbReference type="AlphaFoldDB" id="A0A1I7S8J0"/>
<dbReference type="Pfam" id="PF01764">
    <property type="entry name" value="Lipase_3"/>
    <property type="match status" value="1"/>
</dbReference>
<accession>A0A1I7S8J0</accession>
<reference evidence="6" key="1">
    <citation type="submission" date="2016-11" db="UniProtKB">
        <authorList>
            <consortium name="WormBaseParasite"/>
        </authorList>
    </citation>
    <scope>IDENTIFICATION</scope>
</reference>
<protein>
    <submittedName>
        <fullName evidence="2">(pine wood nematode) hypothetical protein</fullName>
    </submittedName>
    <submittedName>
        <fullName evidence="6">Lipase_3 domain-containing protein</fullName>
    </submittedName>
</protein>
<dbReference type="WBParaSite" id="BXY_0933300.1">
    <property type="protein sequence ID" value="BXY_0933300.1"/>
    <property type="gene ID" value="BXY_0933300"/>
</dbReference>
<dbReference type="SUPFAM" id="SSF53474">
    <property type="entry name" value="alpha/beta-Hydrolases"/>
    <property type="match status" value="1"/>
</dbReference>
<evidence type="ECO:0000313" key="3">
    <source>
        <dbReference type="EMBL" id="CAG9121123.1"/>
    </source>
</evidence>
<evidence type="ECO:0000313" key="2">
    <source>
        <dbReference type="EMBL" id="CAD5230206.1"/>
    </source>
</evidence>
<dbReference type="EMBL" id="CAJFCV020000005">
    <property type="protein sequence ID" value="CAG9121123.1"/>
    <property type="molecule type" value="Genomic_DNA"/>
</dbReference>
<gene>
    <name evidence="2" type="ORF">BXYJ_LOCUS10871</name>
</gene>
<evidence type="ECO:0000313" key="6">
    <source>
        <dbReference type="WBParaSite" id="BXY_0933300.1"/>
    </source>
</evidence>